<sequence length="174" mass="17386">MEGMPAAGRPTVYDGDDDFRHGADESLDFKNVESAAFGFGAGFVNGVGGVPVGVTVAGAAADALVAAGAEGPAAVFRAGSVAGEENAAHVGGLAGVVENRVEFVDGMGAECVADFGPVEGNADNTISPVGADMPVVGDVSEVFEAGNRVPKFGFEGVWGCWCGCWRGSSHSCKA</sequence>
<comment type="caution">
    <text evidence="1">The sequence shown here is derived from an EMBL/GenBank/DDBJ whole genome shotgun (WGS) entry which is preliminary data.</text>
</comment>
<proteinExistence type="predicted"/>
<dbReference type="Proteomes" id="UP000006247">
    <property type="component" value="Unassembled WGS sequence"/>
</dbReference>
<gene>
    <name evidence="1" type="ORF">CORMATOL_00300</name>
</gene>
<dbReference type="EMBL" id="ACEB01000003">
    <property type="protein sequence ID" value="EEG28250.1"/>
    <property type="molecule type" value="Genomic_DNA"/>
</dbReference>
<dbReference type="AlphaFoldDB" id="C0E004"/>
<accession>C0E004</accession>
<dbReference type="HOGENOM" id="CLU_1537513_0_0_11"/>
<protein>
    <submittedName>
        <fullName evidence="1">Uncharacterized protein</fullName>
    </submittedName>
</protein>
<name>C0E004_9CORY</name>
<evidence type="ECO:0000313" key="2">
    <source>
        <dbReference type="Proteomes" id="UP000006247"/>
    </source>
</evidence>
<evidence type="ECO:0000313" key="1">
    <source>
        <dbReference type="EMBL" id="EEG28250.1"/>
    </source>
</evidence>
<organism evidence="1 2">
    <name type="scientific">Corynebacterium matruchotii ATCC 33806</name>
    <dbReference type="NCBI Taxonomy" id="566549"/>
    <lineage>
        <taxon>Bacteria</taxon>
        <taxon>Bacillati</taxon>
        <taxon>Actinomycetota</taxon>
        <taxon>Actinomycetes</taxon>
        <taxon>Mycobacteriales</taxon>
        <taxon>Corynebacteriaceae</taxon>
        <taxon>Corynebacterium</taxon>
    </lineage>
</organism>
<reference evidence="1 2" key="1">
    <citation type="submission" date="2009-01" db="EMBL/GenBank/DDBJ databases">
        <authorList>
            <person name="Fulton L."/>
            <person name="Clifton S."/>
            <person name="Chinwalla A.T."/>
            <person name="Mitreva M."/>
            <person name="Sodergren E."/>
            <person name="Weinstock G."/>
            <person name="Clifton S."/>
            <person name="Dooling D.J."/>
            <person name="Fulton B."/>
            <person name="Minx P."/>
            <person name="Pepin K.H."/>
            <person name="Johnson M."/>
            <person name="Bhonagiri V."/>
            <person name="Nash W.E."/>
            <person name="Mardis E.R."/>
            <person name="Wilson R.K."/>
        </authorList>
    </citation>
    <scope>NUCLEOTIDE SEQUENCE [LARGE SCALE GENOMIC DNA]</scope>
    <source>
        <strain evidence="1 2">ATCC 33806</strain>
    </source>
</reference>